<gene>
    <name evidence="2" type="ORF">CPB83DRAFT_860059</name>
</gene>
<keyword evidence="1" id="KW-0812">Transmembrane</keyword>
<evidence type="ECO:0000256" key="1">
    <source>
        <dbReference type="SAM" id="Phobius"/>
    </source>
</evidence>
<keyword evidence="1" id="KW-0472">Membrane</keyword>
<dbReference type="OrthoDB" id="67965at2759"/>
<keyword evidence="1" id="KW-1133">Transmembrane helix</keyword>
<proteinExistence type="predicted"/>
<dbReference type="InterPro" id="IPR010721">
    <property type="entry name" value="UstE-like"/>
</dbReference>
<reference evidence="2" key="1">
    <citation type="submission" date="2020-11" db="EMBL/GenBank/DDBJ databases">
        <authorList>
            <consortium name="DOE Joint Genome Institute"/>
            <person name="Ahrendt S."/>
            <person name="Riley R."/>
            <person name="Andreopoulos W."/>
            <person name="Labutti K."/>
            <person name="Pangilinan J."/>
            <person name="Ruiz-Duenas F.J."/>
            <person name="Barrasa J.M."/>
            <person name="Sanchez-Garcia M."/>
            <person name="Camarero S."/>
            <person name="Miyauchi S."/>
            <person name="Serrano A."/>
            <person name="Linde D."/>
            <person name="Babiker R."/>
            <person name="Drula E."/>
            <person name="Ayuso-Fernandez I."/>
            <person name="Pacheco R."/>
            <person name="Padilla G."/>
            <person name="Ferreira P."/>
            <person name="Barriuso J."/>
            <person name="Kellner H."/>
            <person name="Castanera R."/>
            <person name="Alfaro M."/>
            <person name="Ramirez L."/>
            <person name="Pisabarro A.G."/>
            <person name="Kuo A."/>
            <person name="Tritt A."/>
            <person name="Lipzen A."/>
            <person name="He G."/>
            <person name="Yan M."/>
            <person name="Ng V."/>
            <person name="Cullen D."/>
            <person name="Martin F."/>
            <person name="Rosso M.-N."/>
            <person name="Henrissat B."/>
            <person name="Hibbett D."/>
            <person name="Martinez A.T."/>
            <person name="Grigoriev I.V."/>
        </authorList>
    </citation>
    <scope>NUCLEOTIDE SEQUENCE</scope>
    <source>
        <strain evidence="2">CBS 506.95</strain>
    </source>
</reference>
<dbReference type="EMBL" id="MU157888">
    <property type="protein sequence ID" value="KAF9525133.1"/>
    <property type="molecule type" value="Genomic_DNA"/>
</dbReference>
<dbReference type="AlphaFoldDB" id="A0A9P6EA24"/>
<name>A0A9P6EA24_9AGAR</name>
<sequence length="264" mass="28775">MSSPAYKPPDNIARGQKHSTPLGTSAFVIMRLLDPLIQHTILSTSVGPFLLEYFHLKPLADDLPINTGIAVLDSLNISPYRLLLLAMVLAGSLKQIYNQLVTSEEALPLMKSALPLGFYPGAISTVHSLLAISSASGGQPGGKTTDVRLCIATFLFVVGIIVETLSETQRKKFKANPQNRGKLCTTGWWSIARHINYAGFIVWRTGFGLAAAGWAGGIGSFLFYFSAMNQGAISSLNSYAGKKYGQQWEAYKRKTPYKLFPGLW</sequence>
<accession>A0A9P6EA24</accession>
<dbReference type="Pfam" id="PF06966">
    <property type="entry name" value="DUF1295"/>
    <property type="match status" value="1"/>
</dbReference>
<protein>
    <recommendedName>
        <fullName evidence="4">Steroid 5-alpha reductase C-terminal domain-containing protein</fullName>
    </recommendedName>
</protein>
<evidence type="ECO:0000313" key="2">
    <source>
        <dbReference type="EMBL" id="KAF9525133.1"/>
    </source>
</evidence>
<dbReference type="GO" id="GO:0016020">
    <property type="term" value="C:membrane"/>
    <property type="evidence" value="ECO:0007669"/>
    <property type="project" value="TreeGrafter"/>
</dbReference>
<evidence type="ECO:0008006" key="4">
    <source>
        <dbReference type="Google" id="ProtNLM"/>
    </source>
</evidence>
<keyword evidence="3" id="KW-1185">Reference proteome</keyword>
<comment type="caution">
    <text evidence="2">The sequence shown here is derived from an EMBL/GenBank/DDBJ whole genome shotgun (WGS) entry which is preliminary data.</text>
</comment>
<dbReference type="Gene3D" id="1.20.120.1630">
    <property type="match status" value="1"/>
</dbReference>
<feature type="transmembrane region" description="Helical" evidence="1">
    <location>
        <begin position="147"/>
        <end position="166"/>
    </location>
</feature>
<evidence type="ECO:0000313" key="3">
    <source>
        <dbReference type="Proteomes" id="UP000807306"/>
    </source>
</evidence>
<dbReference type="Proteomes" id="UP000807306">
    <property type="component" value="Unassembled WGS sequence"/>
</dbReference>
<feature type="transmembrane region" description="Helical" evidence="1">
    <location>
        <begin position="201"/>
        <end position="225"/>
    </location>
</feature>
<organism evidence="2 3">
    <name type="scientific">Crepidotus variabilis</name>
    <dbReference type="NCBI Taxonomy" id="179855"/>
    <lineage>
        <taxon>Eukaryota</taxon>
        <taxon>Fungi</taxon>
        <taxon>Dikarya</taxon>
        <taxon>Basidiomycota</taxon>
        <taxon>Agaricomycotina</taxon>
        <taxon>Agaricomycetes</taxon>
        <taxon>Agaricomycetidae</taxon>
        <taxon>Agaricales</taxon>
        <taxon>Agaricineae</taxon>
        <taxon>Crepidotaceae</taxon>
        <taxon>Crepidotus</taxon>
    </lineage>
</organism>
<dbReference type="PANTHER" id="PTHR32251">
    <property type="entry name" value="3-OXO-5-ALPHA-STEROID 4-DEHYDROGENASE"/>
    <property type="match status" value="1"/>
</dbReference>
<dbReference type="PANTHER" id="PTHR32251:SF15">
    <property type="entry name" value="3-OXO-5-ALPHA-STEROID 4-DEHYDROGENASE (DUF1295)"/>
    <property type="match status" value="1"/>
</dbReference>